<dbReference type="eggNOG" id="COG1148">
    <property type="taxonomic scope" value="Bacteria"/>
</dbReference>
<evidence type="ECO:0000256" key="1">
    <source>
        <dbReference type="ARBA" id="ARBA00022485"/>
    </source>
</evidence>
<dbReference type="InterPro" id="IPR050572">
    <property type="entry name" value="Fe-S_Ferredoxin"/>
</dbReference>
<dbReference type="GO" id="GO:0051539">
    <property type="term" value="F:4 iron, 4 sulfur cluster binding"/>
    <property type="evidence" value="ECO:0007669"/>
    <property type="project" value="UniProtKB-KW"/>
</dbReference>
<feature type="domain" description="4Fe-4S ferredoxin-type" evidence="5">
    <location>
        <begin position="30"/>
        <end position="56"/>
    </location>
</feature>
<dbReference type="AlphaFoldDB" id="H0ULZ2"/>
<keyword evidence="1" id="KW-0004">4Fe-4S</keyword>
<keyword evidence="2" id="KW-0479">Metal-binding</keyword>
<dbReference type="STRING" id="885272.JonanDRAFT_0103"/>
<sequence length="56" mass="5639">MAAVVNKDMCVGCETCVGTCPVEAISMADDKAVVNPEVCVECGACVSACPSEAITL</sequence>
<reference evidence="6 7" key="1">
    <citation type="submission" date="2011-11" db="EMBL/GenBank/DDBJ databases">
        <title>The Noncontiguous Finished genome of Jonquetella anthropi DSM 22815.</title>
        <authorList>
            <consortium name="US DOE Joint Genome Institute (JGI-PGF)"/>
            <person name="Lucas S."/>
            <person name="Copeland A."/>
            <person name="Lapidus A."/>
            <person name="Glavina del Rio T."/>
            <person name="Dalin E."/>
            <person name="Tice H."/>
            <person name="Bruce D."/>
            <person name="Goodwin L."/>
            <person name="Pitluck S."/>
            <person name="Peters L."/>
            <person name="Mikhailova N."/>
            <person name="Held B."/>
            <person name="Kyrpides N."/>
            <person name="Mavromatis K."/>
            <person name="Ivanova N."/>
            <person name="Markowitz V."/>
            <person name="Cheng J.-F."/>
            <person name="Hugenholtz P."/>
            <person name="Woyke T."/>
            <person name="Wu D."/>
            <person name="Gronow S."/>
            <person name="Wellnitz S."/>
            <person name="Brambilla E."/>
            <person name="Klenk H.-P."/>
            <person name="Eisen J.A."/>
        </authorList>
    </citation>
    <scope>NUCLEOTIDE SEQUENCE [LARGE SCALE GENOMIC DNA]</scope>
    <source>
        <strain evidence="6 7">DSM 22815</strain>
    </source>
</reference>
<dbReference type="SUPFAM" id="SSF54862">
    <property type="entry name" value="4Fe-4S ferredoxins"/>
    <property type="match status" value="1"/>
</dbReference>
<dbReference type="PANTHER" id="PTHR43687">
    <property type="entry name" value="ADENYLYLSULFATE REDUCTASE, BETA SUBUNIT"/>
    <property type="match status" value="1"/>
</dbReference>
<gene>
    <name evidence="6" type="ORF">JonanDRAFT_0103</name>
</gene>
<dbReference type="PROSITE" id="PS00198">
    <property type="entry name" value="4FE4S_FER_1"/>
    <property type="match status" value="1"/>
</dbReference>
<dbReference type="OrthoDB" id="9803397at2"/>
<dbReference type="GO" id="GO:0046872">
    <property type="term" value="F:metal ion binding"/>
    <property type="evidence" value="ECO:0007669"/>
    <property type="project" value="UniProtKB-KW"/>
</dbReference>
<proteinExistence type="predicted"/>
<keyword evidence="4" id="KW-0411">Iron-sulfur</keyword>
<dbReference type="Gene3D" id="3.30.70.20">
    <property type="match status" value="1"/>
</dbReference>
<organism evidence="6 7">
    <name type="scientific">Jonquetella anthropi DSM 22815</name>
    <dbReference type="NCBI Taxonomy" id="885272"/>
    <lineage>
        <taxon>Bacteria</taxon>
        <taxon>Thermotogati</taxon>
        <taxon>Synergistota</taxon>
        <taxon>Synergistia</taxon>
        <taxon>Synergistales</taxon>
        <taxon>Dethiosulfovibrionaceae</taxon>
        <taxon>Jonquetella</taxon>
    </lineage>
</organism>
<dbReference type="PANTHER" id="PTHR43687:SF1">
    <property type="entry name" value="FERREDOXIN III"/>
    <property type="match status" value="1"/>
</dbReference>
<dbReference type="Pfam" id="PF13237">
    <property type="entry name" value="Fer4_10"/>
    <property type="match status" value="1"/>
</dbReference>
<dbReference type="InterPro" id="IPR017896">
    <property type="entry name" value="4Fe4S_Fe-S-bd"/>
</dbReference>
<keyword evidence="7" id="KW-1185">Reference proteome</keyword>
<keyword evidence="3" id="KW-0408">Iron</keyword>
<dbReference type="RefSeq" id="WP_008521964.1">
    <property type="nucleotide sequence ID" value="NZ_CM001376.1"/>
</dbReference>
<dbReference type="PROSITE" id="PS51379">
    <property type="entry name" value="4FE4S_FER_2"/>
    <property type="match status" value="2"/>
</dbReference>
<feature type="domain" description="4Fe-4S ferredoxin-type" evidence="5">
    <location>
        <begin position="1"/>
        <end position="29"/>
    </location>
</feature>
<evidence type="ECO:0000256" key="4">
    <source>
        <dbReference type="ARBA" id="ARBA00023014"/>
    </source>
</evidence>
<evidence type="ECO:0000313" key="6">
    <source>
        <dbReference type="EMBL" id="EHM12534.1"/>
    </source>
</evidence>
<protein>
    <submittedName>
        <fullName evidence="6">4Fe-4S protein</fullName>
    </submittedName>
</protein>
<evidence type="ECO:0000256" key="3">
    <source>
        <dbReference type="ARBA" id="ARBA00023004"/>
    </source>
</evidence>
<dbReference type="Proteomes" id="UP000003806">
    <property type="component" value="Chromosome"/>
</dbReference>
<accession>H0ULZ2</accession>
<name>H0ULZ2_9BACT</name>
<evidence type="ECO:0000259" key="5">
    <source>
        <dbReference type="PROSITE" id="PS51379"/>
    </source>
</evidence>
<evidence type="ECO:0000313" key="7">
    <source>
        <dbReference type="Proteomes" id="UP000003806"/>
    </source>
</evidence>
<evidence type="ECO:0000256" key="2">
    <source>
        <dbReference type="ARBA" id="ARBA00022723"/>
    </source>
</evidence>
<dbReference type="EMBL" id="CM001376">
    <property type="protein sequence ID" value="EHM12534.1"/>
    <property type="molecule type" value="Genomic_DNA"/>
</dbReference>
<dbReference type="HOGENOM" id="CLU_139698_11_4_0"/>
<dbReference type="InterPro" id="IPR017900">
    <property type="entry name" value="4Fe4S_Fe_S_CS"/>
</dbReference>